<evidence type="ECO:0000256" key="3">
    <source>
        <dbReference type="ARBA" id="ARBA00022617"/>
    </source>
</evidence>
<dbReference type="InterPro" id="IPR048328">
    <property type="entry name" value="Dyp_perox_C"/>
</dbReference>
<evidence type="ECO:0000259" key="10">
    <source>
        <dbReference type="Pfam" id="PF20628"/>
    </source>
</evidence>
<comment type="caution">
    <text evidence="11">The sequence shown here is derived from an EMBL/GenBank/DDBJ whole genome shotgun (WGS) entry which is preliminary data.</text>
</comment>
<evidence type="ECO:0000256" key="4">
    <source>
        <dbReference type="ARBA" id="ARBA00022723"/>
    </source>
</evidence>
<keyword evidence="7" id="KW-0408">Iron</keyword>
<evidence type="ECO:0000256" key="5">
    <source>
        <dbReference type="ARBA" id="ARBA00022729"/>
    </source>
</evidence>
<comment type="cofactor">
    <cofactor evidence="1">
        <name>heme b</name>
        <dbReference type="ChEBI" id="CHEBI:60344"/>
    </cofactor>
</comment>
<keyword evidence="2" id="KW-0575">Peroxidase</keyword>
<reference evidence="11 12" key="1">
    <citation type="submission" date="2013-06" db="EMBL/GenBank/DDBJ databases">
        <title>The draft sequence of the Mycobacterium elephantis genome.</title>
        <authorList>
            <person name="Pettersson F.B."/>
            <person name="Das S."/>
            <person name="Dasgupta S."/>
            <person name="Bhattacharya A."/>
            <person name="Kirsebom L.A."/>
        </authorList>
    </citation>
    <scope>NUCLEOTIDE SEQUENCE [LARGE SCALE GENOMIC DNA]</scope>
    <source>
        <strain evidence="11 12">DSM 44368</strain>
    </source>
</reference>
<gene>
    <name evidence="11" type="ORF">MELE44368_06910</name>
</gene>
<evidence type="ECO:0000256" key="2">
    <source>
        <dbReference type="ARBA" id="ARBA00022559"/>
    </source>
</evidence>
<dbReference type="GO" id="GO:0004601">
    <property type="term" value="F:peroxidase activity"/>
    <property type="evidence" value="ECO:0007669"/>
    <property type="project" value="UniProtKB-KW"/>
</dbReference>
<dbReference type="PANTHER" id="PTHR30521:SF4">
    <property type="entry name" value="DEFERROCHELATASE"/>
    <property type="match status" value="1"/>
</dbReference>
<name>A0A439DMP1_9MYCO</name>
<organism evidence="11 12">
    <name type="scientific">Mycolicibacterium elephantis DSM 44368</name>
    <dbReference type="NCBI Taxonomy" id="1335622"/>
    <lineage>
        <taxon>Bacteria</taxon>
        <taxon>Bacillati</taxon>
        <taxon>Actinomycetota</taxon>
        <taxon>Actinomycetes</taxon>
        <taxon>Mycobacteriales</taxon>
        <taxon>Mycobacteriaceae</taxon>
        <taxon>Mycolicibacterium</taxon>
    </lineage>
</organism>
<dbReference type="SUPFAM" id="SSF54909">
    <property type="entry name" value="Dimeric alpha+beta barrel"/>
    <property type="match status" value="1"/>
</dbReference>
<keyword evidence="5" id="KW-0732">Signal</keyword>
<dbReference type="InterPro" id="IPR011008">
    <property type="entry name" value="Dimeric_a/b-barrel"/>
</dbReference>
<evidence type="ECO:0000259" key="9">
    <source>
        <dbReference type="Pfam" id="PF04261"/>
    </source>
</evidence>
<sequence length="410" mass="44384">MTMVERSGRGRFTVSRRRLLAGGAAALAGSAALTQCARGQPAADQADFGTESEPFHGRHQAGIATTPQAHALFVALDLKPQTGRTPRETVAAILRLWTADAARLTQGRPALADTEPELAHRPARLTVTVGVGPAVFDRIGLAHLRPATATDLPRFRTDRLDSGWCGGDLLLQICADDPVVVAHAARVLLKNVRTMTTQRWRQSGFRGARGSDASGATMRNLMGQVDGTVNLTDEAAFDRHVWDHGAQQPWFAGGTIAVVRRIRAEMDTWDQIDRESKELAVGRRLDNGAPLTGEQEFDEPDLTASVNGIPVIPPNSHVALARPRTEAEQFLRRPYNYDDPPPSGLTTDSGLIFVTYQRAPAEQFVPVQQRLAEADALNEWITTIGSAVFAILPGVDDGEYLGQRLLEAGS</sequence>
<evidence type="ECO:0000256" key="1">
    <source>
        <dbReference type="ARBA" id="ARBA00001970"/>
    </source>
</evidence>
<protein>
    <recommendedName>
        <fullName evidence="13">Peroxidase</fullName>
    </recommendedName>
</protein>
<dbReference type="InterPro" id="IPR006314">
    <property type="entry name" value="Dyp_peroxidase"/>
</dbReference>
<evidence type="ECO:0000256" key="7">
    <source>
        <dbReference type="ARBA" id="ARBA00023004"/>
    </source>
</evidence>
<evidence type="ECO:0008006" key="13">
    <source>
        <dbReference type="Google" id="ProtNLM"/>
    </source>
</evidence>
<keyword evidence="6" id="KW-0560">Oxidoreductase</keyword>
<comment type="similarity">
    <text evidence="8">Belongs to the DyP-type peroxidase family.</text>
</comment>
<evidence type="ECO:0000313" key="12">
    <source>
        <dbReference type="Proteomes" id="UP000287177"/>
    </source>
</evidence>
<dbReference type="PROSITE" id="PS51318">
    <property type="entry name" value="TAT"/>
    <property type="match status" value="1"/>
</dbReference>
<feature type="domain" description="Dyp-type peroxidase C-terminal" evidence="10">
    <location>
        <begin position="218"/>
        <end position="395"/>
    </location>
</feature>
<keyword evidence="3" id="KW-0349">Heme</keyword>
<evidence type="ECO:0000256" key="8">
    <source>
        <dbReference type="ARBA" id="ARBA00025737"/>
    </source>
</evidence>
<dbReference type="GO" id="GO:0005829">
    <property type="term" value="C:cytosol"/>
    <property type="evidence" value="ECO:0007669"/>
    <property type="project" value="TreeGrafter"/>
</dbReference>
<dbReference type="InterPro" id="IPR048327">
    <property type="entry name" value="Dyp_perox_N"/>
</dbReference>
<accession>A0A439DMP1</accession>
<dbReference type="Pfam" id="PF20628">
    <property type="entry name" value="Dyp_perox_C"/>
    <property type="match status" value="1"/>
</dbReference>
<evidence type="ECO:0000256" key="6">
    <source>
        <dbReference type="ARBA" id="ARBA00023002"/>
    </source>
</evidence>
<dbReference type="PANTHER" id="PTHR30521">
    <property type="entry name" value="DEFERROCHELATASE/PEROXIDASE"/>
    <property type="match status" value="1"/>
</dbReference>
<feature type="domain" description="Dyp-type peroxidase N-terminal" evidence="9">
    <location>
        <begin position="60"/>
        <end position="206"/>
    </location>
</feature>
<dbReference type="Pfam" id="PF04261">
    <property type="entry name" value="Dyp_perox_N"/>
    <property type="match status" value="1"/>
</dbReference>
<dbReference type="PROSITE" id="PS51404">
    <property type="entry name" value="DYP_PEROXIDASE"/>
    <property type="match status" value="1"/>
</dbReference>
<proteinExistence type="inferred from homology"/>
<dbReference type="Proteomes" id="UP000287177">
    <property type="component" value="Unassembled WGS sequence"/>
</dbReference>
<dbReference type="AlphaFoldDB" id="A0A439DMP1"/>
<dbReference type="GO" id="GO:0046872">
    <property type="term" value="F:metal ion binding"/>
    <property type="evidence" value="ECO:0007669"/>
    <property type="project" value="UniProtKB-KW"/>
</dbReference>
<keyword evidence="4" id="KW-0479">Metal-binding</keyword>
<dbReference type="InterPro" id="IPR006311">
    <property type="entry name" value="TAT_signal"/>
</dbReference>
<dbReference type="GO" id="GO:0020037">
    <property type="term" value="F:heme binding"/>
    <property type="evidence" value="ECO:0007669"/>
    <property type="project" value="InterPro"/>
</dbReference>
<evidence type="ECO:0000313" key="11">
    <source>
        <dbReference type="EMBL" id="RWA16336.1"/>
    </source>
</evidence>
<keyword evidence="12" id="KW-1185">Reference proteome</keyword>
<dbReference type="EMBL" id="ATDN01000056">
    <property type="protein sequence ID" value="RWA16336.1"/>
    <property type="molecule type" value="Genomic_DNA"/>
</dbReference>
<dbReference type="NCBIfam" id="TIGR01413">
    <property type="entry name" value="Dyp_perox_fam"/>
    <property type="match status" value="1"/>
</dbReference>